<dbReference type="EMBL" id="KZ995236">
    <property type="protein sequence ID" value="RKO91088.1"/>
    <property type="molecule type" value="Genomic_DNA"/>
</dbReference>
<organism evidence="1 2">
    <name type="scientific">Blyttiomyces helicus</name>
    <dbReference type="NCBI Taxonomy" id="388810"/>
    <lineage>
        <taxon>Eukaryota</taxon>
        <taxon>Fungi</taxon>
        <taxon>Fungi incertae sedis</taxon>
        <taxon>Chytridiomycota</taxon>
        <taxon>Chytridiomycota incertae sedis</taxon>
        <taxon>Chytridiomycetes</taxon>
        <taxon>Chytridiomycetes incertae sedis</taxon>
        <taxon>Blyttiomyces</taxon>
    </lineage>
</organism>
<evidence type="ECO:0000313" key="2">
    <source>
        <dbReference type="Proteomes" id="UP000269721"/>
    </source>
</evidence>
<evidence type="ECO:0000313" key="1">
    <source>
        <dbReference type="EMBL" id="RKO91088.1"/>
    </source>
</evidence>
<reference evidence="2" key="1">
    <citation type="journal article" date="2018" name="Nat. Microbiol.">
        <title>Leveraging single-cell genomics to expand the fungal tree of life.</title>
        <authorList>
            <person name="Ahrendt S.R."/>
            <person name="Quandt C.A."/>
            <person name="Ciobanu D."/>
            <person name="Clum A."/>
            <person name="Salamov A."/>
            <person name="Andreopoulos B."/>
            <person name="Cheng J.F."/>
            <person name="Woyke T."/>
            <person name="Pelin A."/>
            <person name="Henrissat B."/>
            <person name="Reynolds N.K."/>
            <person name="Benny G.L."/>
            <person name="Smith M.E."/>
            <person name="James T.Y."/>
            <person name="Grigoriev I.V."/>
        </authorList>
    </citation>
    <scope>NUCLEOTIDE SEQUENCE [LARGE SCALE GENOMIC DNA]</scope>
</reference>
<sequence length="233" mass="25112">MAKGKRCRLIVFPLASSADDRNVNSKSYLGIAVCSQQSPRYTIHYVVNRIQDSAASPASAPSKAADGTAVALKYITELGTNLTGQVKDYDSLIQNFGDGNGLRQAITTDLYNLSTQTTAPWVEATMLGPLSNTMNDSAFECVSNENIAGKNRAEIPRPPPGFQAPPRALHLTPVSTAGTLPGQAQKGYPNATLLSIQVIRVSKSISFFTFVWMDRSTDGLTHWQMFELGGLQG</sequence>
<name>A0A4P9WI20_9FUNG</name>
<gene>
    <name evidence="1" type="ORF">BDK51DRAFT_28216</name>
</gene>
<proteinExistence type="predicted"/>
<feature type="non-terminal residue" evidence="1">
    <location>
        <position position="233"/>
    </location>
</feature>
<dbReference type="Proteomes" id="UP000269721">
    <property type="component" value="Unassembled WGS sequence"/>
</dbReference>
<dbReference type="AlphaFoldDB" id="A0A4P9WI20"/>
<accession>A0A4P9WI20</accession>
<protein>
    <submittedName>
        <fullName evidence="1">Uncharacterized protein</fullName>
    </submittedName>
</protein>
<keyword evidence="2" id="KW-1185">Reference proteome</keyword>